<dbReference type="InterPro" id="IPR049589">
    <property type="entry name" value="NXP1_M-like"/>
</dbReference>
<organism evidence="9 10">
    <name type="scientific">Caenorhabditis tropicalis</name>
    <dbReference type="NCBI Taxonomy" id="1561998"/>
    <lineage>
        <taxon>Eukaryota</taxon>
        <taxon>Metazoa</taxon>
        <taxon>Ecdysozoa</taxon>
        <taxon>Nematoda</taxon>
        <taxon>Chromadorea</taxon>
        <taxon>Rhabditida</taxon>
        <taxon>Rhabditina</taxon>
        <taxon>Rhabditomorpha</taxon>
        <taxon>Rhabditoidea</taxon>
        <taxon>Rhabditidae</taxon>
        <taxon>Peloderinae</taxon>
        <taxon>Caenorhabditis</taxon>
    </lineage>
</organism>
<dbReference type="InterPro" id="IPR006910">
    <property type="entry name" value="Rad21_Rec8_N"/>
</dbReference>
<comment type="similarity">
    <text evidence="3">Belongs to the rad21 family.</text>
</comment>
<feature type="domain" description="Rad21/Rec8-like protein C-terminal eukaryotic" evidence="7">
    <location>
        <begin position="566"/>
        <end position="608"/>
    </location>
</feature>
<dbReference type="Pfam" id="PF04825">
    <property type="entry name" value="Rad21_Rec8_N"/>
    <property type="match status" value="1"/>
</dbReference>
<dbReference type="PANTHER" id="PTHR12585:SF69">
    <property type="entry name" value="FI11703P"/>
    <property type="match status" value="1"/>
</dbReference>
<dbReference type="PANTHER" id="PTHR12585">
    <property type="entry name" value="SCC1 / RAD21 FAMILY MEMBER"/>
    <property type="match status" value="1"/>
</dbReference>
<evidence type="ECO:0000256" key="3">
    <source>
        <dbReference type="ARBA" id="ARBA00009870"/>
    </source>
</evidence>
<evidence type="ECO:0000259" key="7">
    <source>
        <dbReference type="Pfam" id="PF04824"/>
    </source>
</evidence>
<evidence type="ECO:0000256" key="1">
    <source>
        <dbReference type="ARBA" id="ARBA00004123"/>
    </source>
</evidence>
<name>A0A1I7TWE8_9PELO</name>
<feature type="domain" description="Rad21/Rec8-like protein N-terminal" evidence="8">
    <location>
        <begin position="1"/>
        <end position="96"/>
    </location>
</feature>
<evidence type="ECO:0000313" key="10">
    <source>
        <dbReference type="WBParaSite" id="Csp11.Scaffold629.g12459.t1"/>
    </source>
</evidence>
<dbReference type="Gene3D" id="1.10.10.580">
    <property type="entry name" value="Structural maintenance of chromosome 1. Chain E"/>
    <property type="match status" value="1"/>
</dbReference>
<sequence>MFYADFVLSKKGPLSKVWLAAHWEKKLSKAQIYETNVDEAVNEIMRPSQNLALRTTGHLLLGICRVFSRKTKYLLADCNEAFLKIKLVFKNGALDEPNPVLPTFTMQDIYGEFGDNVLPEFDDEELNHAPICQSRLDDITLKEDLPQRSSYNYGDLLEDDDFGELAAGVGPEDYFKLMEEVKNMDVDFDLEKSNGNSDKGLLFGRSREPTPALKDAHAPGNTIFEDDYTDDRHDDDEDEHNHQSTSGYDHAPMNYDDMDYDQDHMMNMRSETPLRDETPFRAETPSTFRGASPAPSVTQSIAGSTAASTAMEQDTVESYYARQAQKRAMQKELNMKKRRVDDVRMITGEEMKANMADYSDTLTRLDLAPPTRSLMLGKKRSHAEFMLHHPGMIGFSKNKQFIRMYQCSLTFTKCTDSEEKNEKIKNALGLWDIGEEDLQQQQHEMDMHIQDDPQYDDFDEVAPLDYDNYDMDMPQSMDELNLEDDVPMRNPLSPYATMTDGEGEEEEDSSPAEKRRKVTTEGEKEEEGDEDNRWSKRTHALLQTINNKLAHQSVKQPQVELDDMFKKGTTRKTAAAKFYSLLCLKKNQCVEVEQQDPYGEIIIKPGPNINAQLF</sequence>
<dbReference type="SUPFAM" id="SSF46785">
    <property type="entry name" value="Winged helix' DNA-binding domain"/>
    <property type="match status" value="1"/>
</dbReference>
<dbReference type="Pfam" id="PF04824">
    <property type="entry name" value="Rad21_Rec8"/>
    <property type="match status" value="1"/>
</dbReference>
<dbReference type="GO" id="GO:1990414">
    <property type="term" value="P:replication-born double-strand break repair via sister chromatid exchange"/>
    <property type="evidence" value="ECO:0007669"/>
    <property type="project" value="TreeGrafter"/>
</dbReference>
<protein>
    <submittedName>
        <fullName evidence="10">Rad21_Rec8_N domain-containing protein</fullName>
    </submittedName>
</protein>
<proteinExistence type="inferred from homology"/>
<dbReference type="eggNOG" id="KOG1213">
    <property type="taxonomic scope" value="Eukaryota"/>
</dbReference>
<evidence type="ECO:0000256" key="6">
    <source>
        <dbReference type="SAM" id="MobiDB-lite"/>
    </source>
</evidence>
<evidence type="ECO:0000259" key="8">
    <source>
        <dbReference type="Pfam" id="PF04825"/>
    </source>
</evidence>
<feature type="region of interest" description="Disordered" evidence="6">
    <location>
        <begin position="189"/>
        <end position="255"/>
    </location>
</feature>
<dbReference type="InterPro" id="IPR036390">
    <property type="entry name" value="WH_DNA-bd_sf"/>
</dbReference>
<evidence type="ECO:0000313" key="9">
    <source>
        <dbReference type="Proteomes" id="UP000095282"/>
    </source>
</evidence>
<keyword evidence="5" id="KW-0539">Nucleus</keyword>
<keyword evidence="4" id="KW-0158">Chromosome</keyword>
<dbReference type="STRING" id="1561998.A0A1I7TWE8"/>
<dbReference type="CDD" id="cd21792">
    <property type="entry name" value="Rad21_Rec8_M_NXP1-like"/>
    <property type="match status" value="1"/>
</dbReference>
<accession>A0A1I7TWE8</accession>
<evidence type="ECO:0000256" key="4">
    <source>
        <dbReference type="ARBA" id="ARBA00022454"/>
    </source>
</evidence>
<dbReference type="GO" id="GO:0005634">
    <property type="term" value="C:nucleus"/>
    <property type="evidence" value="ECO:0007669"/>
    <property type="project" value="UniProtKB-SubCell"/>
</dbReference>
<feature type="compositionally biased region" description="Acidic residues" evidence="6">
    <location>
        <begin position="501"/>
        <end position="510"/>
    </location>
</feature>
<feature type="region of interest" description="Disordered" evidence="6">
    <location>
        <begin position="484"/>
        <end position="535"/>
    </location>
</feature>
<keyword evidence="9" id="KW-1185">Reference proteome</keyword>
<dbReference type="GO" id="GO:0003682">
    <property type="term" value="F:chromatin binding"/>
    <property type="evidence" value="ECO:0007669"/>
    <property type="project" value="TreeGrafter"/>
</dbReference>
<dbReference type="InterPro" id="IPR023093">
    <property type="entry name" value="ScpA-like_C"/>
</dbReference>
<comment type="subcellular location">
    <subcellularLocation>
        <location evidence="2">Chromosome</location>
    </subcellularLocation>
    <subcellularLocation>
        <location evidence="1">Nucleus</location>
    </subcellularLocation>
</comment>
<evidence type="ECO:0000256" key="2">
    <source>
        <dbReference type="ARBA" id="ARBA00004286"/>
    </source>
</evidence>
<dbReference type="InterPro" id="IPR006909">
    <property type="entry name" value="Rad21/Rec8_C_eu"/>
</dbReference>
<dbReference type="InterPro" id="IPR039781">
    <property type="entry name" value="Rad21/Rec8-like"/>
</dbReference>
<reference evidence="10" key="1">
    <citation type="submission" date="2016-11" db="UniProtKB">
        <authorList>
            <consortium name="WormBaseParasite"/>
        </authorList>
    </citation>
    <scope>IDENTIFICATION</scope>
</reference>
<feature type="compositionally biased region" description="Acidic residues" evidence="6">
    <location>
        <begin position="224"/>
        <end position="238"/>
    </location>
</feature>
<dbReference type="AlphaFoldDB" id="A0A1I7TWE8"/>
<dbReference type="Proteomes" id="UP000095282">
    <property type="component" value="Unplaced"/>
</dbReference>
<dbReference type="WBParaSite" id="Csp11.Scaffold629.g12459.t1">
    <property type="protein sequence ID" value="Csp11.Scaffold629.g12459.t1"/>
    <property type="gene ID" value="Csp11.Scaffold629.g12459"/>
</dbReference>
<evidence type="ECO:0000256" key="5">
    <source>
        <dbReference type="ARBA" id="ARBA00023242"/>
    </source>
</evidence>
<dbReference type="GO" id="GO:0007062">
    <property type="term" value="P:sister chromatid cohesion"/>
    <property type="evidence" value="ECO:0007669"/>
    <property type="project" value="InterPro"/>
</dbReference>
<dbReference type="GO" id="GO:0008278">
    <property type="term" value="C:cohesin complex"/>
    <property type="evidence" value="ECO:0007669"/>
    <property type="project" value="InterPro"/>
</dbReference>